<dbReference type="VEuPathDB" id="FungiDB:BCV72DRAFT_96038"/>
<protein>
    <submittedName>
        <fullName evidence="1">Uncharacterized protein</fullName>
    </submittedName>
</protein>
<gene>
    <name evidence="1" type="ORF">BCV72DRAFT_96038</name>
</gene>
<reference evidence="1" key="1">
    <citation type="journal article" date="2016" name="Proc. Natl. Acad. Sci. U.S.A.">
        <title>Lipid metabolic changes in an early divergent fungus govern the establishment of a mutualistic symbiosis with endobacteria.</title>
        <authorList>
            <person name="Lastovetsky O.A."/>
            <person name="Gaspar M.L."/>
            <person name="Mondo S.J."/>
            <person name="LaButti K.M."/>
            <person name="Sandor L."/>
            <person name="Grigoriev I.V."/>
            <person name="Henry S.A."/>
            <person name="Pawlowska T.E."/>
        </authorList>
    </citation>
    <scope>NUCLEOTIDE SEQUENCE [LARGE SCALE GENOMIC DNA]</scope>
    <source>
        <strain evidence="1">ATCC 52814</strain>
    </source>
</reference>
<dbReference type="EMBL" id="KV922254">
    <property type="protein sequence ID" value="ORE00837.1"/>
    <property type="molecule type" value="Genomic_DNA"/>
</dbReference>
<proteinExistence type="predicted"/>
<dbReference type="AlphaFoldDB" id="A0A1X0QM54"/>
<name>A0A1X0QM54_RHIZD</name>
<dbReference type="Proteomes" id="UP000242414">
    <property type="component" value="Unassembled WGS sequence"/>
</dbReference>
<organism evidence="1">
    <name type="scientific">Rhizopus microsporus var. microsporus</name>
    <dbReference type="NCBI Taxonomy" id="86635"/>
    <lineage>
        <taxon>Eukaryota</taxon>
        <taxon>Fungi</taxon>
        <taxon>Fungi incertae sedis</taxon>
        <taxon>Mucoromycota</taxon>
        <taxon>Mucoromycotina</taxon>
        <taxon>Mucoromycetes</taxon>
        <taxon>Mucorales</taxon>
        <taxon>Mucorineae</taxon>
        <taxon>Rhizopodaceae</taxon>
        <taxon>Rhizopus</taxon>
    </lineage>
</organism>
<accession>A0A1X0QM54</accession>
<evidence type="ECO:0000313" key="1">
    <source>
        <dbReference type="EMBL" id="ORE00837.1"/>
    </source>
</evidence>
<sequence>MNLESLNDEIASELLNLAGDTKQIQWHGFLEKMSQCIISKYKAGSKDEYRKSWRKAFKENSKRLGLKVVRDTSHSDIWAEKIAAELKPSIVDTASSSVGNSTSSLQYQRILTEKDKTLMKHMYDKISEKWALKEGVIVEDVIYNEAKDYYVEHPLHSYILHINDNKLVDMFKPEEIEEIEKESGKADLVKALPEPLATMLMNLDEKNDFDSINEAFQDISCNRRQQPEEYWCRESVLNYLNLFIDKDSVASFSTEQDLLQDMYGFIKATKHISKTTSETGSGSSASSYNRNMRRVLGSVDRIERQMVAERSDLIFKHLSSELGCVEIGLVDHGPTGTKELQESKLKTPKMMRSFCSQIVEQYKIRANKVKIVSIIINGPYITAEIMTFNQGSIGLLYTSPRLKMPESIDEVPRLLPPVLTLVYNCTQVIKNTAQFLRKNAASVNLSPFSNINYFFPPSFVSESNNSSKKRKTHHHRQ</sequence>
<dbReference type="OrthoDB" id="2271149at2759"/>